<dbReference type="SUPFAM" id="SSF50346">
    <property type="entry name" value="PRC-barrel domain"/>
    <property type="match status" value="1"/>
</dbReference>
<dbReference type="InterPro" id="IPR011033">
    <property type="entry name" value="PRC_barrel-like_sf"/>
</dbReference>
<dbReference type="InterPro" id="IPR027275">
    <property type="entry name" value="PRC-brl_dom"/>
</dbReference>
<dbReference type="Proteomes" id="UP000294682">
    <property type="component" value="Unassembled WGS sequence"/>
</dbReference>
<protein>
    <submittedName>
        <fullName evidence="2">YlmC/YmxH family sporulation protein</fullName>
    </submittedName>
</protein>
<dbReference type="Pfam" id="PF05239">
    <property type="entry name" value="PRC"/>
    <property type="match status" value="1"/>
</dbReference>
<keyword evidence="3" id="KW-1185">Reference proteome</keyword>
<comment type="caution">
    <text evidence="2">The sequence shown here is derived from an EMBL/GenBank/DDBJ whole genome shotgun (WGS) entry which is preliminary data.</text>
</comment>
<dbReference type="PANTHER" id="PTHR40061">
    <property type="entry name" value="SPORULATION PROTEIN YLMC-RELATED"/>
    <property type="match status" value="1"/>
</dbReference>
<dbReference type="AlphaFoldDB" id="A0A9X8UJF7"/>
<gene>
    <name evidence="2" type="ORF">EDD78_105129</name>
</gene>
<dbReference type="NCBIfam" id="TIGR02888">
    <property type="entry name" value="spore_YlmC_YmxH"/>
    <property type="match status" value="1"/>
</dbReference>
<dbReference type="PANTHER" id="PTHR40061:SF1">
    <property type="entry name" value="SPORULATION PROTEIN YLMC-RELATED"/>
    <property type="match status" value="1"/>
</dbReference>
<evidence type="ECO:0000313" key="2">
    <source>
        <dbReference type="EMBL" id="TCL43497.1"/>
    </source>
</evidence>
<sequence>MIREGNALICRVCDLRYKDVINLYDGRRLGCVCDVDIDTSNACVQALVIYGRPRFFGIFGREEDIVIKWCNIKSIGEDIIIVDCNLGMTQPMRGKRFWGGRS</sequence>
<evidence type="ECO:0000313" key="3">
    <source>
        <dbReference type="Proteomes" id="UP000294682"/>
    </source>
</evidence>
<reference evidence="2 3" key="1">
    <citation type="submission" date="2019-03" db="EMBL/GenBank/DDBJ databases">
        <title>Genomic Encyclopedia of Type Strains, Phase IV (KMG-IV): sequencing the most valuable type-strain genomes for metagenomic binning, comparative biology and taxonomic classification.</title>
        <authorList>
            <person name="Goeker M."/>
        </authorList>
    </citation>
    <scope>NUCLEOTIDE SEQUENCE [LARGE SCALE GENOMIC DNA]</scope>
    <source>
        <strain evidence="2 3">DSM 100433</strain>
    </source>
</reference>
<name>A0A9X8UJF7_9FIRM</name>
<accession>A0A9X8UJF7</accession>
<proteinExistence type="predicted"/>
<dbReference type="InterPro" id="IPR014238">
    <property type="entry name" value="Spore_YlmC/YmxH"/>
</dbReference>
<organism evidence="2 3">
    <name type="scientific">Harryflintia acetispora</name>
    <dbReference type="NCBI Taxonomy" id="1849041"/>
    <lineage>
        <taxon>Bacteria</taxon>
        <taxon>Bacillati</taxon>
        <taxon>Bacillota</taxon>
        <taxon>Clostridia</taxon>
        <taxon>Eubacteriales</taxon>
        <taxon>Oscillospiraceae</taxon>
        <taxon>Harryflintia</taxon>
    </lineage>
</organism>
<dbReference type="Gene3D" id="2.30.30.240">
    <property type="entry name" value="PRC-barrel domain"/>
    <property type="match status" value="1"/>
</dbReference>
<dbReference type="EMBL" id="SLUK01000005">
    <property type="protein sequence ID" value="TCL43497.1"/>
    <property type="molecule type" value="Genomic_DNA"/>
</dbReference>
<evidence type="ECO:0000259" key="1">
    <source>
        <dbReference type="Pfam" id="PF05239"/>
    </source>
</evidence>
<feature type="domain" description="PRC-barrel" evidence="1">
    <location>
        <begin position="12"/>
        <end position="83"/>
    </location>
</feature>